<dbReference type="Pfam" id="PF12635">
    <property type="entry name" value="DUF3780"/>
    <property type="match status" value="1"/>
</dbReference>
<dbReference type="AlphaFoldDB" id="B9L3B5"/>
<evidence type="ECO:0000256" key="1">
    <source>
        <dbReference type="SAM" id="MobiDB-lite"/>
    </source>
</evidence>
<dbReference type="InterPro" id="IPR024220">
    <property type="entry name" value="DUF3780"/>
</dbReference>
<dbReference type="KEGG" id="tro:trd_A0279"/>
<geneLocation type="plasmid" evidence="3">
    <name>Tros</name>
</geneLocation>
<evidence type="ECO:0008006" key="4">
    <source>
        <dbReference type="Google" id="ProtNLM"/>
    </source>
</evidence>
<evidence type="ECO:0000313" key="3">
    <source>
        <dbReference type="Proteomes" id="UP000000447"/>
    </source>
</evidence>
<keyword evidence="3" id="KW-1185">Reference proteome</keyword>
<organism evidence="2 3">
    <name type="scientific">Thermomicrobium roseum (strain ATCC 27502 / DSM 5159 / P-2)</name>
    <dbReference type="NCBI Taxonomy" id="309801"/>
    <lineage>
        <taxon>Bacteria</taxon>
        <taxon>Pseudomonadati</taxon>
        <taxon>Thermomicrobiota</taxon>
        <taxon>Thermomicrobia</taxon>
        <taxon>Thermomicrobiales</taxon>
        <taxon>Thermomicrobiaceae</taxon>
        <taxon>Thermomicrobium</taxon>
    </lineage>
</organism>
<dbReference type="RefSeq" id="WP_012643211.1">
    <property type="nucleotide sequence ID" value="NC_011961.1"/>
</dbReference>
<dbReference type="HOGENOM" id="CLU_116240_0_0_0"/>
<sequence>MTRRRQIYDFGFDPSQGGHHFELSDEGESVTLVEWFAWNGSDRGEEEPLLPAPEPKVHLDRYRWSRIAAAVADEFNVRLRRAGLRPATWKTRTLLAPHFGKELALLMWAVEDVDPSLIPNVIANWRGFAPEERWWLYTTINATAGHPEHGKDRGWRKAIRIALAENPTEGTPSSALRELAPLLEAQERRSRRERRRPEQPRLPLGES</sequence>
<feature type="compositionally biased region" description="Basic and acidic residues" evidence="1">
    <location>
        <begin position="185"/>
        <end position="199"/>
    </location>
</feature>
<name>B9L3B5_THERP</name>
<feature type="region of interest" description="Disordered" evidence="1">
    <location>
        <begin position="166"/>
        <end position="207"/>
    </location>
</feature>
<dbReference type="EMBL" id="CP001276">
    <property type="protein sequence ID" value="ACM07224.1"/>
    <property type="molecule type" value="Genomic_DNA"/>
</dbReference>
<dbReference type="eggNOG" id="ENOG502Z992">
    <property type="taxonomic scope" value="Bacteria"/>
</dbReference>
<accession>B9L3B5</accession>
<dbReference type="OrthoDB" id="67865at2"/>
<reference evidence="2 3" key="1">
    <citation type="journal article" date="2009" name="PLoS ONE">
        <title>Complete genome sequence of the aerobic CO-oxidizing thermophile Thermomicrobium roseum.</title>
        <authorList>
            <person name="Wu D."/>
            <person name="Raymond J."/>
            <person name="Wu M."/>
            <person name="Chatterji S."/>
            <person name="Ren Q."/>
            <person name="Graham J.E."/>
            <person name="Bryant D.A."/>
            <person name="Robb F."/>
            <person name="Colman A."/>
            <person name="Tallon L.J."/>
            <person name="Badger J.H."/>
            <person name="Madupu R."/>
            <person name="Ward N.L."/>
            <person name="Eisen J.A."/>
        </authorList>
    </citation>
    <scope>NUCLEOTIDE SEQUENCE [LARGE SCALE GENOMIC DNA]</scope>
    <source>
        <strain evidence="3">ATCC 27502 / DSM 5159 / P-2</strain>
        <plasmid evidence="2">unnamed</plasmid>
    </source>
</reference>
<keyword evidence="2" id="KW-0614">Plasmid</keyword>
<proteinExistence type="predicted"/>
<evidence type="ECO:0000313" key="2">
    <source>
        <dbReference type="EMBL" id="ACM07224.1"/>
    </source>
</evidence>
<dbReference type="Proteomes" id="UP000000447">
    <property type="component" value="Plasmid unnamed"/>
</dbReference>
<protein>
    <recommendedName>
        <fullName evidence="4">DUF3780 domain-containing protein</fullName>
    </recommendedName>
</protein>
<gene>
    <name evidence="2" type="ordered locus">trd_A0279</name>
</gene>